<dbReference type="InterPro" id="IPR016161">
    <property type="entry name" value="Ald_DH/histidinol_DH"/>
</dbReference>
<sequence>MAPQGQDKAIEVFDSTNEQVMATIPSCNAQDVDAAAKAAAAAFLTWSALDVEERAKYMNRIGDGIAARMDELATAISRETGMTKFLSQMIQVGLPINSFKQAAIVAEKFEYSHELGSSLVVREPIGVVGCITPWNYPLHQITAKVAFAMAAGCTVVLKPSEIAPIDAFILAEIIDEIGLPAGVFNLVTGTGPVVGEALAAHPSVDMISFTGSTRAGRRVSQVAAETVKKVALELGGKSANIICADLDEATFAKAVSSGVGGAFLNSGQTCLALTRMLVPRSRLAEAETLAGAAATAMIVGDPFEKTTALGPLASAAQRDRVNGYIQKGIDEGAKVVVGGVGVPEGCTTGYYVKPTVFSNVTNSMTIARDEIFGPVLSIIAYDNEEEAIQIANDTVYGLSGAVWAADKDKAIAIARRIRTGQIAVNGGAFNINAPLGGYKQSGIGREYSEYGFEEFLEIKSMQL</sequence>
<dbReference type="CDD" id="cd07138">
    <property type="entry name" value="ALDH_CddD_SSP0762"/>
    <property type="match status" value="1"/>
</dbReference>
<protein>
    <recommendedName>
        <fullName evidence="3">aldehyde dehydrogenase (NAD(+))</fullName>
        <ecNumber evidence="3">1.2.1.3</ecNumber>
    </recommendedName>
</protein>
<reference evidence="6" key="1">
    <citation type="submission" date="2020-05" db="EMBL/GenBank/DDBJ databases">
        <authorList>
            <person name="Chiriac C."/>
            <person name="Salcher M."/>
            <person name="Ghai R."/>
            <person name="Kavagutti S V."/>
        </authorList>
    </citation>
    <scope>NUCLEOTIDE SEQUENCE</scope>
</reference>
<dbReference type="InterPro" id="IPR016162">
    <property type="entry name" value="Ald_DH_N"/>
</dbReference>
<feature type="domain" description="Aldehyde dehydrogenase" evidence="5">
    <location>
        <begin position="6"/>
        <end position="460"/>
    </location>
</feature>
<accession>A0A6J7NYC5</accession>
<dbReference type="AlphaFoldDB" id="A0A6J7NYC5"/>
<dbReference type="InterPro" id="IPR015590">
    <property type="entry name" value="Aldehyde_DH_dom"/>
</dbReference>
<dbReference type="Pfam" id="PF00171">
    <property type="entry name" value="Aldedh"/>
    <property type="match status" value="1"/>
</dbReference>
<dbReference type="PROSITE" id="PS00687">
    <property type="entry name" value="ALDEHYDE_DEHYDR_GLU"/>
    <property type="match status" value="1"/>
</dbReference>
<comment type="similarity">
    <text evidence="1">Belongs to the aldehyde dehydrogenase family.</text>
</comment>
<dbReference type="Gene3D" id="3.40.309.10">
    <property type="entry name" value="Aldehyde Dehydrogenase, Chain A, domain 2"/>
    <property type="match status" value="1"/>
</dbReference>
<dbReference type="PANTHER" id="PTHR42804">
    <property type="entry name" value="ALDEHYDE DEHYDROGENASE"/>
    <property type="match status" value="1"/>
</dbReference>
<keyword evidence="2" id="KW-0560">Oxidoreductase</keyword>
<dbReference type="Gene3D" id="3.40.605.10">
    <property type="entry name" value="Aldehyde Dehydrogenase, Chain A, domain 1"/>
    <property type="match status" value="1"/>
</dbReference>
<dbReference type="EMBL" id="CAFBOV010000104">
    <property type="protein sequence ID" value="CAB4997698.1"/>
    <property type="molecule type" value="Genomic_DNA"/>
</dbReference>
<gene>
    <name evidence="6" type="ORF">UFOPK4020_00638</name>
</gene>
<dbReference type="EC" id="1.2.1.3" evidence="3"/>
<dbReference type="FunFam" id="3.40.605.10:FF:000007">
    <property type="entry name" value="NAD/NADP-dependent betaine aldehyde dehydrogenase"/>
    <property type="match status" value="1"/>
</dbReference>
<dbReference type="InterPro" id="IPR016163">
    <property type="entry name" value="Ald_DH_C"/>
</dbReference>
<evidence type="ECO:0000256" key="4">
    <source>
        <dbReference type="ARBA" id="ARBA00049194"/>
    </source>
</evidence>
<comment type="catalytic activity">
    <reaction evidence="4">
        <text>an aldehyde + NAD(+) + H2O = a carboxylate + NADH + 2 H(+)</text>
        <dbReference type="Rhea" id="RHEA:16185"/>
        <dbReference type="ChEBI" id="CHEBI:15377"/>
        <dbReference type="ChEBI" id="CHEBI:15378"/>
        <dbReference type="ChEBI" id="CHEBI:17478"/>
        <dbReference type="ChEBI" id="CHEBI:29067"/>
        <dbReference type="ChEBI" id="CHEBI:57540"/>
        <dbReference type="ChEBI" id="CHEBI:57945"/>
        <dbReference type="EC" id="1.2.1.3"/>
    </reaction>
</comment>
<evidence type="ECO:0000259" key="5">
    <source>
        <dbReference type="Pfam" id="PF00171"/>
    </source>
</evidence>
<proteinExistence type="inferred from homology"/>
<dbReference type="PANTHER" id="PTHR42804:SF1">
    <property type="entry name" value="ALDEHYDE DEHYDROGENASE-RELATED"/>
    <property type="match status" value="1"/>
</dbReference>
<organism evidence="6">
    <name type="scientific">freshwater metagenome</name>
    <dbReference type="NCBI Taxonomy" id="449393"/>
    <lineage>
        <taxon>unclassified sequences</taxon>
        <taxon>metagenomes</taxon>
        <taxon>ecological metagenomes</taxon>
    </lineage>
</organism>
<dbReference type="InterPro" id="IPR029510">
    <property type="entry name" value="Ald_DH_CS_GLU"/>
</dbReference>
<dbReference type="InterPro" id="IPR016160">
    <property type="entry name" value="Ald_DH_CS_CYS"/>
</dbReference>
<name>A0A6J7NYC5_9ZZZZ</name>
<evidence type="ECO:0000256" key="2">
    <source>
        <dbReference type="ARBA" id="ARBA00023002"/>
    </source>
</evidence>
<dbReference type="GO" id="GO:0004029">
    <property type="term" value="F:aldehyde dehydrogenase (NAD+) activity"/>
    <property type="evidence" value="ECO:0007669"/>
    <property type="project" value="UniProtKB-EC"/>
</dbReference>
<evidence type="ECO:0000313" key="6">
    <source>
        <dbReference type="EMBL" id="CAB4997698.1"/>
    </source>
</evidence>
<dbReference type="SUPFAM" id="SSF53720">
    <property type="entry name" value="ALDH-like"/>
    <property type="match status" value="1"/>
</dbReference>
<evidence type="ECO:0000256" key="3">
    <source>
        <dbReference type="ARBA" id="ARBA00024226"/>
    </source>
</evidence>
<evidence type="ECO:0000256" key="1">
    <source>
        <dbReference type="ARBA" id="ARBA00009986"/>
    </source>
</evidence>
<dbReference type="PROSITE" id="PS00070">
    <property type="entry name" value="ALDEHYDE_DEHYDR_CYS"/>
    <property type="match status" value="1"/>
</dbReference>